<keyword evidence="10" id="KW-1185">Reference proteome</keyword>
<dbReference type="PANTHER" id="PTHR43292:SF4">
    <property type="entry name" value="ACYL-COA DEHYDROGENASE FADE34"/>
    <property type="match status" value="1"/>
</dbReference>
<dbReference type="GO" id="GO:0016627">
    <property type="term" value="F:oxidoreductase activity, acting on the CH-CH group of donors"/>
    <property type="evidence" value="ECO:0007669"/>
    <property type="project" value="InterPro"/>
</dbReference>
<evidence type="ECO:0000313" key="10">
    <source>
        <dbReference type="Proteomes" id="UP000564573"/>
    </source>
</evidence>
<gene>
    <name evidence="9" type="ORF">FB384_003949</name>
</gene>
<dbReference type="InterPro" id="IPR046373">
    <property type="entry name" value="Acyl-CoA_Oxase/DH_mid-dom_sf"/>
</dbReference>
<dbReference type="Pfam" id="PF02771">
    <property type="entry name" value="Acyl-CoA_dh_N"/>
    <property type="match status" value="1"/>
</dbReference>
<evidence type="ECO:0000313" key="9">
    <source>
        <dbReference type="EMBL" id="MBB3664998.1"/>
    </source>
</evidence>
<dbReference type="InterPro" id="IPR009075">
    <property type="entry name" value="AcylCo_DH/oxidase_C"/>
</dbReference>
<dbReference type="Gene3D" id="1.20.140.10">
    <property type="entry name" value="Butyryl-CoA Dehydrogenase, subunit A, domain 3"/>
    <property type="match status" value="2"/>
</dbReference>
<dbReference type="PANTHER" id="PTHR43292">
    <property type="entry name" value="ACYL-COA DEHYDROGENASE"/>
    <property type="match status" value="1"/>
</dbReference>
<keyword evidence="3" id="KW-0285">Flavoprotein</keyword>
<dbReference type="EMBL" id="JACIBS010000002">
    <property type="protein sequence ID" value="MBB3664998.1"/>
    <property type="molecule type" value="Genomic_DNA"/>
</dbReference>
<keyword evidence="5" id="KW-0560">Oxidoreductase</keyword>
<evidence type="ECO:0000256" key="1">
    <source>
        <dbReference type="ARBA" id="ARBA00001974"/>
    </source>
</evidence>
<proteinExistence type="inferred from homology"/>
<dbReference type="InterPro" id="IPR037069">
    <property type="entry name" value="AcylCoA_DH/ox_N_sf"/>
</dbReference>
<dbReference type="Pfam" id="PF02770">
    <property type="entry name" value="Acyl-CoA_dh_M"/>
    <property type="match status" value="1"/>
</dbReference>
<evidence type="ECO:0000256" key="3">
    <source>
        <dbReference type="ARBA" id="ARBA00022630"/>
    </source>
</evidence>
<dbReference type="Pfam" id="PF00441">
    <property type="entry name" value="Acyl-CoA_dh_1"/>
    <property type="match status" value="2"/>
</dbReference>
<dbReference type="AlphaFoldDB" id="A0A839XVB6"/>
<comment type="caution">
    <text evidence="9">The sequence shown here is derived from an EMBL/GenBank/DDBJ whole genome shotgun (WGS) entry which is preliminary data.</text>
</comment>
<protein>
    <submittedName>
        <fullName evidence="9">Alkylation response protein AidB-like acyl-CoA dehydrogenase</fullName>
    </submittedName>
</protein>
<dbReference type="Gene3D" id="1.10.540.10">
    <property type="entry name" value="Acyl-CoA dehydrogenase/oxidase, N-terminal domain"/>
    <property type="match status" value="1"/>
</dbReference>
<evidence type="ECO:0000259" key="7">
    <source>
        <dbReference type="Pfam" id="PF02770"/>
    </source>
</evidence>
<dbReference type="InterPro" id="IPR009100">
    <property type="entry name" value="AcylCoA_DH/oxidase_NM_dom_sf"/>
</dbReference>
<name>A0A839XVB6_9PSEU</name>
<evidence type="ECO:0000256" key="4">
    <source>
        <dbReference type="ARBA" id="ARBA00022827"/>
    </source>
</evidence>
<evidence type="ECO:0000256" key="5">
    <source>
        <dbReference type="ARBA" id="ARBA00023002"/>
    </source>
</evidence>
<sequence length="728" mass="75156">MGIAMTDEQRALADAVCAAAQSPDPATAIGGIGLPSIALPESLGGAGGGVTDLVAGIAAAAGELAGGAGFGTILAGLSWAQRPESAVAARHAPAVAAGTVRAAVALDAADLVAWPGGDGGLVVDGTTPVLVDGPDADVLVLAARTGTDGAEGEHVASVSAADTVWFAVEAGRVRVAEHESFDPSRRVATAQLRAVTVPAADVLGRIAVPELAATLAAAEAAGVADWCVRTASEYARVREQFGSPIGAFQAVQHLCAEMLCRSESAAALAWDAARAADTGDGEQFAVAAAVAAAGALDAAVDTAKDCIQVLGGIGFTWEHDAHRYLRRAVSLRQLLGGTARWRCRAGELTRGGLRRGVEVDVDAHAGSGAPEGEALAETRRAAAALAAEVAGLAGSDARVRLAESGYLAPHWPRPYGLDATPAQQLVIDAEFDRADVTRPDLVVGAWALPTILEHGSEEQRRRFVLPTLRGEVTWCQLFSEPGAGSDLASLRTSAERAEREGVAGWRLSGQKVWTSLAHEADRAICLARTDPDAPKHRGITYFLVDMRAPGIEVRPLREITGEVRFNEVFLDGVFVPDADVVGEVNGGWSLARTTLANERVALGGGSAVGEAVEELLVAQPDLDAERLGALVVDGSAVSVLGVRDTVRRLGGGQPGAESSVQKLLGVRHRQEVAETALEVRGSRGVVVDEATSAAQHEFLLTRCLSIAGGTTQVLLNVVAQRLLGLPRR</sequence>
<feature type="domain" description="Acyl-CoA dehydrogenase/oxidase C-terminal" evidence="6">
    <location>
        <begin position="585"/>
        <end position="723"/>
    </location>
</feature>
<dbReference type="GO" id="GO:0005886">
    <property type="term" value="C:plasma membrane"/>
    <property type="evidence" value="ECO:0007669"/>
    <property type="project" value="TreeGrafter"/>
</dbReference>
<dbReference type="FunFam" id="2.40.110.10:FF:000011">
    <property type="entry name" value="Acyl-CoA dehydrogenase FadE34"/>
    <property type="match status" value="1"/>
</dbReference>
<reference evidence="9 10" key="1">
    <citation type="submission" date="2020-08" db="EMBL/GenBank/DDBJ databases">
        <title>Sequencing the genomes of 1000 actinobacteria strains.</title>
        <authorList>
            <person name="Klenk H.-P."/>
        </authorList>
    </citation>
    <scope>NUCLEOTIDE SEQUENCE [LARGE SCALE GENOMIC DNA]</scope>
    <source>
        <strain evidence="9 10">DSM 45267</strain>
    </source>
</reference>
<dbReference type="GO" id="GO:0050660">
    <property type="term" value="F:flavin adenine dinucleotide binding"/>
    <property type="evidence" value="ECO:0007669"/>
    <property type="project" value="InterPro"/>
</dbReference>
<dbReference type="InterPro" id="IPR006091">
    <property type="entry name" value="Acyl-CoA_Oxase/DH_mid-dom"/>
</dbReference>
<comment type="cofactor">
    <cofactor evidence="1">
        <name>FAD</name>
        <dbReference type="ChEBI" id="CHEBI:57692"/>
    </cofactor>
</comment>
<feature type="domain" description="Acyl-CoA oxidase/dehydrogenase middle" evidence="7">
    <location>
        <begin position="475"/>
        <end position="562"/>
    </location>
</feature>
<dbReference type="Proteomes" id="UP000564573">
    <property type="component" value="Unassembled WGS sequence"/>
</dbReference>
<feature type="domain" description="Acyl-CoA dehydrogenase/oxidase C-terminal" evidence="6">
    <location>
        <begin position="215"/>
        <end position="336"/>
    </location>
</feature>
<evidence type="ECO:0000259" key="6">
    <source>
        <dbReference type="Pfam" id="PF00441"/>
    </source>
</evidence>
<evidence type="ECO:0000256" key="2">
    <source>
        <dbReference type="ARBA" id="ARBA00009347"/>
    </source>
</evidence>
<dbReference type="SUPFAM" id="SSF47203">
    <property type="entry name" value="Acyl-CoA dehydrogenase C-terminal domain-like"/>
    <property type="match status" value="2"/>
</dbReference>
<dbReference type="InterPro" id="IPR013786">
    <property type="entry name" value="AcylCoA_DH/ox_N"/>
</dbReference>
<organism evidence="9 10">
    <name type="scientific">Prauserella sediminis</name>
    <dbReference type="NCBI Taxonomy" id="577680"/>
    <lineage>
        <taxon>Bacteria</taxon>
        <taxon>Bacillati</taxon>
        <taxon>Actinomycetota</taxon>
        <taxon>Actinomycetes</taxon>
        <taxon>Pseudonocardiales</taxon>
        <taxon>Pseudonocardiaceae</taxon>
        <taxon>Prauserella</taxon>
        <taxon>Prauserella salsuginis group</taxon>
    </lineage>
</organism>
<accession>A0A839XVB6</accession>
<dbReference type="Gene3D" id="2.40.110.10">
    <property type="entry name" value="Butyryl-CoA Dehydrogenase, subunit A, domain 2"/>
    <property type="match status" value="1"/>
</dbReference>
<evidence type="ECO:0000259" key="8">
    <source>
        <dbReference type="Pfam" id="PF02771"/>
    </source>
</evidence>
<comment type="similarity">
    <text evidence="2">Belongs to the acyl-CoA dehydrogenase family.</text>
</comment>
<dbReference type="SUPFAM" id="SSF56645">
    <property type="entry name" value="Acyl-CoA dehydrogenase NM domain-like"/>
    <property type="match status" value="2"/>
</dbReference>
<dbReference type="InterPro" id="IPR036250">
    <property type="entry name" value="AcylCo_DH-like_C"/>
</dbReference>
<keyword evidence="4" id="KW-0274">FAD</keyword>
<feature type="domain" description="Acyl-CoA dehydrogenase/oxidase N-terminal" evidence="8">
    <location>
        <begin position="395"/>
        <end position="471"/>
    </location>
</feature>
<dbReference type="InterPro" id="IPR052161">
    <property type="entry name" value="Mycobact_Acyl-CoA_DH"/>
</dbReference>